<name>A0AAV5VNG3_9BILA</name>
<dbReference type="EMBL" id="BTSY01000003">
    <property type="protein sequence ID" value="GMT19299.1"/>
    <property type="molecule type" value="Genomic_DNA"/>
</dbReference>
<dbReference type="PANTHER" id="PTHR24394:SF29">
    <property type="entry name" value="MYONEURIN"/>
    <property type="match status" value="1"/>
</dbReference>
<comment type="caution">
    <text evidence="8">The sequence shown here is derived from an EMBL/GenBank/DDBJ whole genome shotgun (WGS) entry which is preliminary data.</text>
</comment>
<reference evidence="8" key="1">
    <citation type="submission" date="2023-10" db="EMBL/GenBank/DDBJ databases">
        <title>Genome assembly of Pristionchus species.</title>
        <authorList>
            <person name="Yoshida K."/>
            <person name="Sommer R.J."/>
        </authorList>
    </citation>
    <scope>NUCLEOTIDE SEQUENCE</scope>
    <source>
        <strain evidence="8">RS5133</strain>
    </source>
</reference>
<evidence type="ECO:0000256" key="5">
    <source>
        <dbReference type="ARBA" id="ARBA00023242"/>
    </source>
</evidence>
<dbReference type="Gene3D" id="3.30.160.60">
    <property type="entry name" value="Classic Zinc Finger"/>
    <property type="match status" value="2"/>
</dbReference>
<accession>A0AAV5VNG3</accession>
<proteinExistence type="predicted"/>
<keyword evidence="9" id="KW-1185">Reference proteome</keyword>
<protein>
    <recommendedName>
        <fullName evidence="7">C2H2-type domain-containing protein</fullName>
    </recommendedName>
</protein>
<evidence type="ECO:0000256" key="4">
    <source>
        <dbReference type="ARBA" id="ARBA00022833"/>
    </source>
</evidence>
<dbReference type="PANTHER" id="PTHR24394">
    <property type="entry name" value="ZINC FINGER PROTEIN"/>
    <property type="match status" value="1"/>
</dbReference>
<keyword evidence="3" id="KW-0863">Zinc-finger</keyword>
<sequence>DSKTPERSLGFDDLAVVEKDSFMADPSGKLKMDISESLPALPCALCTNDPSTLPPPPSLDKSTKGRLREHLIQFHSTLVATAFLHPNPSNNIHMWLMTCADYEMEEKNGDNESIEQVLTALLTSGTDYEQVRNTMDDGPMRSRKRKIEDEEEIEKKMKTEKEEEDEEIEPFDLDALLTKYRQLHGMEKEEEEKKKENEVDDKTCQMCWEESRYPGRHIAQKHLHKPLYECPVCEGFGSYEACTVVKHINKAHSDSEAQPVSNLEKYKDEILALQLTCFPNRPMKLVKTTENPRKRERHVCKVCKNQVAQSDRQRHVYHKHLCKERLFECPLCSFHSNYDIHRVKWHMKWIHKDEANGLEAISHEKDYRDEIDTLNEDCFPGWQHRKKGMGNEEEKEDEDDGDRINIEIREEGPIDISELFGRDPEETLNQWTCRMCLKEFKPSSNFFRHVAKEHLKIFLYECPLCDKGKAQDAYEIRAHLNKVHGESTLSPISRMEENAEMVQSLYETCFPGRKLKCLQFLNTNKLKKRDTPMRVDSPPSIEREEEEEEEEEQSDSPENRDARDDEKVTCQQCFMEMKSEDRQMHVYRHHLRETRLYECPLCEFAHHSSSSDVRNHIKYAHKDAEVQPRSNLLGLSEKIAEWNIQCFPGWINRRLPTTVVQDFNNCRLCGEEVRQTSRHIAESHLFIPLHQCPLCQYGAPESRLVKRHMRNIHHVDKSMEPIANVVTRRLEFSTLHDACFPGRPKRLSTIVISEEGRRTKCRLCGGVYARKRRMSHVLQSHLNKKVFRCSLCSFSSNHDEEAVAIHVKDVHDGNAATINQMKQLKSSISSMARQCFPDWIELNEELK</sequence>
<feature type="region of interest" description="Disordered" evidence="6">
    <location>
        <begin position="529"/>
        <end position="565"/>
    </location>
</feature>
<dbReference type="AlphaFoldDB" id="A0AAV5VNG3"/>
<dbReference type="PROSITE" id="PS00028">
    <property type="entry name" value="ZINC_FINGER_C2H2_1"/>
    <property type="match status" value="1"/>
</dbReference>
<evidence type="ECO:0000313" key="8">
    <source>
        <dbReference type="EMBL" id="GMT19299.1"/>
    </source>
</evidence>
<dbReference type="GO" id="GO:0008270">
    <property type="term" value="F:zinc ion binding"/>
    <property type="evidence" value="ECO:0007669"/>
    <property type="project" value="UniProtKB-KW"/>
</dbReference>
<dbReference type="InterPro" id="IPR013087">
    <property type="entry name" value="Znf_C2H2_type"/>
</dbReference>
<dbReference type="GO" id="GO:0000981">
    <property type="term" value="F:DNA-binding transcription factor activity, RNA polymerase II-specific"/>
    <property type="evidence" value="ECO:0007669"/>
    <property type="project" value="TreeGrafter"/>
</dbReference>
<feature type="compositionally biased region" description="Acidic residues" evidence="6">
    <location>
        <begin position="543"/>
        <end position="555"/>
    </location>
</feature>
<keyword evidence="5" id="KW-0539">Nucleus</keyword>
<feature type="non-terminal residue" evidence="8">
    <location>
        <position position="1"/>
    </location>
</feature>
<evidence type="ECO:0000256" key="1">
    <source>
        <dbReference type="ARBA" id="ARBA00022723"/>
    </source>
</evidence>
<evidence type="ECO:0000259" key="7">
    <source>
        <dbReference type="PROSITE" id="PS00028"/>
    </source>
</evidence>
<gene>
    <name evidence="8" type="ORF">PFISCL1PPCAC_10596</name>
</gene>
<dbReference type="SMART" id="SM00355">
    <property type="entry name" value="ZnF_C2H2"/>
    <property type="match status" value="10"/>
</dbReference>
<evidence type="ECO:0000313" key="9">
    <source>
        <dbReference type="Proteomes" id="UP001432322"/>
    </source>
</evidence>
<keyword evidence="2" id="KW-0677">Repeat</keyword>
<dbReference type="GO" id="GO:0005634">
    <property type="term" value="C:nucleus"/>
    <property type="evidence" value="ECO:0007669"/>
    <property type="project" value="TreeGrafter"/>
</dbReference>
<evidence type="ECO:0000256" key="3">
    <source>
        <dbReference type="ARBA" id="ARBA00022771"/>
    </source>
</evidence>
<keyword evidence="4" id="KW-0862">Zinc</keyword>
<dbReference type="Proteomes" id="UP001432322">
    <property type="component" value="Unassembled WGS sequence"/>
</dbReference>
<evidence type="ECO:0000256" key="2">
    <source>
        <dbReference type="ARBA" id="ARBA00022737"/>
    </source>
</evidence>
<feature type="domain" description="C2H2-type" evidence="7">
    <location>
        <begin position="433"/>
        <end position="454"/>
    </location>
</feature>
<keyword evidence="1" id="KW-0479">Metal-binding</keyword>
<evidence type="ECO:0000256" key="6">
    <source>
        <dbReference type="SAM" id="MobiDB-lite"/>
    </source>
</evidence>
<organism evidence="8 9">
    <name type="scientific">Pristionchus fissidentatus</name>
    <dbReference type="NCBI Taxonomy" id="1538716"/>
    <lineage>
        <taxon>Eukaryota</taxon>
        <taxon>Metazoa</taxon>
        <taxon>Ecdysozoa</taxon>
        <taxon>Nematoda</taxon>
        <taxon>Chromadorea</taxon>
        <taxon>Rhabditida</taxon>
        <taxon>Rhabditina</taxon>
        <taxon>Diplogasteromorpha</taxon>
        <taxon>Diplogasteroidea</taxon>
        <taxon>Neodiplogasteridae</taxon>
        <taxon>Pristionchus</taxon>
    </lineage>
</organism>